<evidence type="ECO:0000313" key="2">
    <source>
        <dbReference type="EMBL" id="MDC3988460.1"/>
    </source>
</evidence>
<keyword evidence="3" id="KW-1185">Reference proteome</keyword>
<proteinExistence type="predicted"/>
<feature type="chain" id="PRO_5040988220" description="Secreted protein" evidence="1">
    <location>
        <begin position="20"/>
        <end position="197"/>
    </location>
</feature>
<evidence type="ECO:0000256" key="1">
    <source>
        <dbReference type="SAM" id="SignalP"/>
    </source>
</evidence>
<reference evidence="2 3" key="1">
    <citation type="submission" date="2021-04" db="EMBL/GenBank/DDBJ databases">
        <title>Genome analysis of Polyangium sp.</title>
        <authorList>
            <person name="Li Y."/>
            <person name="Wang J."/>
        </authorList>
    </citation>
    <scope>NUCLEOTIDE SEQUENCE [LARGE SCALE GENOMIC DNA]</scope>
    <source>
        <strain evidence="2 3">SDU14</strain>
    </source>
</reference>
<dbReference type="RefSeq" id="WP_272424008.1">
    <property type="nucleotide sequence ID" value="NZ_JAGTJJ010000073.1"/>
</dbReference>
<name>A0A9X4AZL8_9BACT</name>
<sequence>MLKRIFAIGLTAVAFGSLAFVDATTSEALAGQEGYRPVESDATCAKHFSFEEIQNRCGDPRSMGWQREPKWFSISCTRTDLTWKQREFLVPIELGVSSSTYAEMSCEKACVSDTGNKEHGKTIVVQAPCREFTEMETTFKRDVTVSDCRELLSFSSVAELCDAKLKEAQGAWSFVNARETGNVVNTCGEAATQTPQR</sequence>
<evidence type="ECO:0008006" key="4">
    <source>
        <dbReference type="Google" id="ProtNLM"/>
    </source>
</evidence>
<protein>
    <recommendedName>
        <fullName evidence="4">Secreted protein</fullName>
    </recommendedName>
</protein>
<keyword evidence="1" id="KW-0732">Signal</keyword>
<evidence type="ECO:0000313" key="3">
    <source>
        <dbReference type="Proteomes" id="UP001151081"/>
    </source>
</evidence>
<feature type="signal peptide" evidence="1">
    <location>
        <begin position="1"/>
        <end position="19"/>
    </location>
</feature>
<organism evidence="2 3">
    <name type="scientific">Polyangium jinanense</name>
    <dbReference type="NCBI Taxonomy" id="2829994"/>
    <lineage>
        <taxon>Bacteria</taxon>
        <taxon>Pseudomonadati</taxon>
        <taxon>Myxococcota</taxon>
        <taxon>Polyangia</taxon>
        <taxon>Polyangiales</taxon>
        <taxon>Polyangiaceae</taxon>
        <taxon>Polyangium</taxon>
    </lineage>
</organism>
<dbReference type="EMBL" id="JAGTJJ010000073">
    <property type="protein sequence ID" value="MDC3988460.1"/>
    <property type="molecule type" value="Genomic_DNA"/>
</dbReference>
<dbReference type="AlphaFoldDB" id="A0A9X4AZL8"/>
<gene>
    <name evidence="2" type="ORF">KEG57_48790</name>
</gene>
<comment type="caution">
    <text evidence="2">The sequence shown here is derived from an EMBL/GenBank/DDBJ whole genome shotgun (WGS) entry which is preliminary data.</text>
</comment>
<dbReference type="Proteomes" id="UP001151081">
    <property type="component" value="Unassembled WGS sequence"/>
</dbReference>
<accession>A0A9X4AZL8</accession>